<dbReference type="Gene3D" id="2.30.310.10">
    <property type="entry name" value="ibrinogen binding protein from staphylococcus aureus domain"/>
    <property type="match status" value="1"/>
</dbReference>
<dbReference type="RefSeq" id="WP_104763164.1">
    <property type="nucleotide sequence ID" value="NZ_FZPM01000014.1"/>
</dbReference>
<evidence type="ECO:0000256" key="1">
    <source>
        <dbReference type="SAM" id="Coils"/>
    </source>
</evidence>
<dbReference type="Proteomes" id="UP000256424">
    <property type="component" value="Unassembled WGS sequence"/>
</dbReference>
<accession>A0A3D8J606</accession>
<organism evidence="2 3">
    <name type="scientific">Helicobacter aurati</name>
    <dbReference type="NCBI Taxonomy" id="137778"/>
    <lineage>
        <taxon>Bacteria</taxon>
        <taxon>Pseudomonadati</taxon>
        <taxon>Campylobacterota</taxon>
        <taxon>Epsilonproteobacteria</taxon>
        <taxon>Campylobacterales</taxon>
        <taxon>Helicobacteraceae</taxon>
        <taxon>Helicobacter</taxon>
    </lineage>
</organism>
<comment type="caution">
    <text evidence="2">The sequence shown here is derived from an EMBL/GenBank/DDBJ whole genome shotgun (WGS) entry which is preliminary data.</text>
</comment>
<evidence type="ECO:0000313" key="2">
    <source>
        <dbReference type="EMBL" id="RDU72888.1"/>
    </source>
</evidence>
<reference evidence="2 3" key="1">
    <citation type="submission" date="2018-04" db="EMBL/GenBank/DDBJ databases">
        <title>Novel Campyloabacter and Helicobacter Species and Strains.</title>
        <authorList>
            <person name="Mannion A.J."/>
            <person name="Shen Z."/>
            <person name="Fox J.G."/>
        </authorList>
    </citation>
    <scope>NUCLEOTIDE SEQUENCE [LARGE SCALE GENOMIC DNA]</scope>
    <source>
        <strain evidence="2 3">MIT 97-5075</strain>
    </source>
</reference>
<protein>
    <submittedName>
        <fullName evidence="2">DUF814 domain-containing protein</fullName>
    </submittedName>
</protein>
<gene>
    <name evidence="2" type="ORF">CQA66_03090</name>
</gene>
<dbReference type="OrthoDB" id="9766163at2"/>
<name>A0A3D8J606_9HELI</name>
<dbReference type="AlphaFoldDB" id="A0A3D8J606"/>
<sequence length="433" mass="50882">MQLQTLYNFAHIFSTHKYINYIARAHDNIIEMRLDSTCYCVDLDKSNPYIYVKESSFNTKTYRAPFDIALHKYCCKSSIQSCKLDGMNKILIFECYVKNTYKEKKVFLHLELINRATNAIIVCDGMIISALRFYSLPRVIQPREAFTPLSQPNFTKHLLLEDKELFLHSLRQHYQAMQDALVLQQRDRLLRKLQSKCEKLQNLYDSLPSIKQLETTRDEYIMLANYILTHLSEIAPYSTNLQIANMNYLIPQEKKPSLVSQRLFKQAKKLKQKIQHSNLQKQNLESKITFLRNQMLFVRQASLKELEMLQQKRIEKKNKVKNRFESFYINGIRISMGRNENENICLLQSAKADFFWLHIKDVPSSHLIIHANRVDSDVLVQAGIFLARLCGINDKTVVIDFTKRKFVKIVQGANVVYSKEKTLCVHLDHYHKE</sequence>
<keyword evidence="1" id="KW-0175">Coiled coil</keyword>
<proteinExistence type="predicted"/>
<evidence type="ECO:0000313" key="3">
    <source>
        <dbReference type="Proteomes" id="UP000256424"/>
    </source>
</evidence>
<keyword evidence="3" id="KW-1185">Reference proteome</keyword>
<dbReference type="EMBL" id="NXLW01000004">
    <property type="protein sequence ID" value="RDU72888.1"/>
    <property type="molecule type" value="Genomic_DNA"/>
</dbReference>
<feature type="coiled-coil region" evidence="1">
    <location>
        <begin position="267"/>
        <end position="319"/>
    </location>
</feature>